<dbReference type="EMBL" id="JAAFOW010000041">
    <property type="protein sequence ID" value="KAF5268800.1"/>
    <property type="molecule type" value="Genomic_DNA"/>
</dbReference>
<dbReference type="InterPro" id="IPR012338">
    <property type="entry name" value="Beta-lactam/transpept-like"/>
</dbReference>
<comment type="caution">
    <text evidence="3">The sequence shown here is derived from an EMBL/GenBank/DDBJ whole genome shotgun (WGS) entry which is preliminary data.</text>
</comment>
<evidence type="ECO:0000259" key="2">
    <source>
        <dbReference type="Pfam" id="PF00144"/>
    </source>
</evidence>
<feature type="non-terminal residue" evidence="3">
    <location>
        <position position="1"/>
    </location>
</feature>
<dbReference type="Proteomes" id="UP000558688">
    <property type="component" value="Unassembled WGS sequence"/>
</dbReference>
<feature type="domain" description="Beta-lactamase-related" evidence="2">
    <location>
        <begin position="3"/>
        <end position="203"/>
    </location>
</feature>
<evidence type="ECO:0000313" key="4">
    <source>
        <dbReference type="Proteomes" id="UP000558688"/>
    </source>
</evidence>
<dbReference type="InterPro" id="IPR001466">
    <property type="entry name" value="Beta-lactam-related"/>
</dbReference>
<organism evidence="3 4">
    <name type="scientific">Fusarium oxysporum</name>
    <name type="common">Fusarium vascular wilt</name>
    <dbReference type="NCBI Taxonomy" id="5507"/>
    <lineage>
        <taxon>Eukaryota</taxon>
        <taxon>Fungi</taxon>
        <taxon>Dikarya</taxon>
        <taxon>Ascomycota</taxon>
        <taxon>Pezizomycotina</taxon>
        <taxon>Sordariomycetes</taxon>
        <taxon>Hypocreomycetidae</taxon>
        <taxon>Hypocreales</taxon>
        <taxon>Nectriaceae</taxon>
        <taxon>Fusarium</taxon>
        <taxon>Fusarium oxysporum species complex</taxon>
    </lineage>
</organism>
<dbReference type="Gene3D" id="3.40.710.10">
    <property type="entry name" value="DD-peptidase/beta-lactamase superfamily"/>
    <property type="match status" value="1"/>
</dbReference>
<gene>
    <name evidence="3" type="ORF">FOXYS1_294</name>
</gene>
<comment type="similarity">
    <text evidence="1">Belongs to the beta-lactamase family.</text>
</comment>
<dbReference type="AlphaFoldDB" id="A0A8H5ARE2"/>
<name>A0A8H5ARE2_FUSOX</name>
<dbReference type="PANTHER" id="PTHR22935:SF95">
    <property type="entry name" value="BETA-LACTAMASE-LIKE 1-RELATED"/>
    <property type="match status" value="1"/>
</dbReference>
<protein>
    <recommendedName>
        <fullName evidence="2">Beta-lactamase-related domain-containing protein</fullName>
    </recommendedName>
</protein>
<sequence length="340" mass="38219">ATEHITLDDAISHRTGMAAHDKAYEGLVKGEKAKSKDIVHNFKESTFNHRTMGQIITGKWLRDVLKELIWVPLDMDSTLFDLQDASHAPNQLASGYYWDIKEGKYGEAPFINVTELSGAGAIFSNVLDFAKWVKCLLHEVAPFFKELDEPSDMVTYGLGWHHSLFKGHAIYTHSGGVHTYGAQVYWLPSIRYGVVAFANTALTSNAVEEILAWNLIQDRLKIPENERSDVKSKCKKMMKELDPPADEAVDILYPERPQPPLPPTLNITELEGISYDPGYGRITLREDPHPGGSGEKVFVADRHDMTWKHQMRLHHVSGDYWTIYLPVLENPGLAGSAEIP</sequence>
<dbReference type="PANTHER" id="PTHR22935">
    <property type="entry name" value="PENICILLIN-BINDING PROTEIN"/>
    <property type="match status" value="1"/>
</dbReference>
<evidence type="ECO:0000256" key="1">
    <source>
        <dbReference type="ARBA" id="ARBA00038473"/>
    </source>
</evidence>
<dbReference type="Pfam" id="PF00144">
    <property type="entry name" value="Beta-lactamase"/>
    <property type="match status" value="1"/>
</dbReference>
<proteinExistence type="inferred from homology"/>
<reference evidence="3" key="1">
    <citation type="submission" date="2020-02" db="EMBL/GenBank/DDBJ databases">
        <title>Identification and distribution of gene clusters putatively required for synthesis of sphingolipid metabolism inhibitors in phylogenetically diverse species of the filamentous fungus Fusarium.</title>
        <authorList>
            <person name="Kim H.-S."/>
            <person name="Busman M."/>
            <person name="Brown D.W."/>
            <person name="Divon H."/>
            <person name="Uhlig S."/>
            <person name="Proctor R.H."/>
        </authorList>
    </citation>
    <scope>NUCLEOTIDE SEQUENCE [LARGE SCALE GENOMIC DNA]</scope>
    <source>
        <strain evidence="3">NRRL 39464</strain>
    </source>
</reference>
<evidence type="ECO:0000313" key="3">
    <source>
        <dbReference type="EMBL" id="KAF5268800.1"/>
    </source>
</evidence>
<accession>A0A8H5ARE2</accession>
<dbReference type="SUPFAM" id="SSF56601">
    <property type="entry name" value="beta-lactamase/transpeptidase-like"/>
    <property type="match status" value="1"/>
</dbReference>
<dbReference type="InterPro" id="IPR051478">
    <property type="entry name" value="Beta-lactamase-like_AB/R"/>
</dbReference>